<dbReference type="Pfam" id="PF13499">
    <property type="entry name" value="EF-hand_7"/>
    <property type="match status" value="1"/>
</dbReference>
<dbReference type="InterPro" id="IPR002048">
    <property type="entry name" value="EF_hand_dom"/>
</dbReference>
<dbReference type="EnsemblMetazoa" id="MDOA000211-RC">
    <property type="protein sequence ID" value="MDOA000211-PC"/>
    <property type="gene ID" value="MDOA000211"/>
</dbReference>
<dbReference type="EnsemblMetazoa" id="MDOA000211-RA">
    <property type="protein sequence ID" value="MDOA000211-PA"/>
    <property type="gene ID" value="MDOA000211"/>
</dbReference>
<evidence type="ECO:0000313" key="3">
    <source>
        <dbReference type="EnsemblMetazoa" id="MDOA000211-PB"/>
    </source>
</evidence>
<gene>
    <name evidence="3" type="primary">101896258</name>
</gene>
<dbReference type="InterPro" id="IPR018247">
    <property type="entry name" value="EF_Hand_1_Ca_BS"/>
</dbReference>
<dbReference type="InterPro" id="IPR011992">
    <property type="entry name" value="EF-hand-dom_pair"/>
</dbReference>
<sequence length="109" mass="12805">MDSPTPPIVIDDPNGSAMDACFTAFDKDGDDRLSLTEFSLICRALFRNDKGHIYELPEDRLQEIFAVFDTNEDEFIDREEFKFCWNNWIKTVSRSLYLIILVSYKKQRI</sequence>
<dbReference type="VEuPathDB" id="VectorBase:MDOA000211"/>
<name>A0A1I8M165_MUSDO</name>
<accession>A0A1I8M165</accession>
<dbReference type="Gene3D" id="1.10.238.10">
    <property type="entry name" value="EF-hand"/>
    <property type="match status" value="1"/>
</dbReference>
<keyword evidence="1" id="KW-0106">Calcium</keyword>
<evidence type="ECO:0000256" key="1">
    <source>
        <dbReference type="ARBA" id="ARBA00022837"/>
    </source>
</evidence>
<dbReference type="eggNOG" id="KOG4003">
    <property type="taxonomic scope" value="Eukaryota"/>
</dbReference>
<dbReference type="STRING" id="7370.A0A1I8M165"/>
<evidence type="ECO:0000259" key="2">
    <source>
        <dbReference type="PROSITE" id="PS50222"/>
    </source>
</evidence>
<dbReference type="VEuPathDB" id="VectorBase:MDOMA2_007369"/>
<dbReference type="PROSITE" id="PS00018">
    <property type="entry name" value="EF_HAND_1"/>
    <property type="match status" value="1"/>
</dbReference>
<organism evidence="3">
    <name type="scientific">Musca domestica</name>
    <name type="common">House fly</name>
    <dbReference type="NCBI Taxonomy" id="7370"/>
    <lineage>
        <taxon>Eukaryota</taxon>
        <taxon>Metazoa</taxon>
        <taxon>Ecdysozoa</taxon>
        <taxon>Arthropoda</taxon>
        <taxon>Hexapoda</taxon>
        <taxon>Insecta</taxon>
        <taxon>Pterygota</taxon>
        <taxon>Neoptera</taxon>
        <taxon>Endopterygota</taxon>
        <taxon>Diptera</taxon>
        <taxon>Brachycera</taxon>
        <taxon>Muscomorpha</taxon>
        <taxon>Muscoidea</taxon>
        <taxon>Muscidae</taxon>
        <taxon>Musca</taxon>
    </lineage>
</organism>
<dbReference type="SUPFAM" id="SSF47473">
    <property type="entry name" value="EF-hand"/>
    <property type="match status" value="1"/>
</dbReference>
<dbReference type="CDD" id="cd00051">
    <property type="entry name" value="EFh"/>
    <property type="match status" value="1"/>
</dbReference>
<feature type="domain" description="EF-hand" evidence="2">
    <location>
        <begin position="13"/>
        <end position="48"/>
    </location>
</feature>
<dbReference type="PROSITE" id="PS50222">
    <property type="entry name" value="EF_HAND_2"/>
    <property type="match status" value="2"/>
</dbReference>
<dbReference type="EnsemblMetazoa" id="MDOA000211-RB">
    <property type="protein sequence ID" value="MDOA000211-PB"/>
    <property type="gene ID" value="MDOA000211"/>
</dbReference>
<dbReference type="AlphaFoldDB" id="A0A1I8M165"/>
<feature type="domain" description="EF-hand" evidence="2">
    <location>
        <begin position="56"/>
        <end position="91"/>
    </location>
</feature>
<reference evidence="3" key="1">
    <citation type="submission" date="2020-05" db="UniProtKB">
        <authorList>
            <consortium name="EnsemblMetazoa"/>
        </authorList>
    </citation>
    <scope>IDENTIFICATION</scope>
    <source>
        <strain evidence="3">Aabys</strain>
    </source>
</reference>
<dbReference type="GO" id="GO:0005509">
    <property type="term" value="F:calcium ion binding"/>
    <property type="evidence" value="ECO:0007669"/>
    <property type="project" value="InterPro"/>
</dbReference>
<dbReference type="SMART" id="SM00054">
    <property type="entry name" value="EFh"/>
    <property type="match status" value="2"/>
</dbReference>
<proteinExistence type="predicted"/>
<protein>
    <recommendedName>
        <fullName evidence="2">EF-hand domain-containing protein</fullName>
    </recommendedName>
</protein>